<comment type="similarity">
    <text evidence="6">Belongs to the KhpB RNA-binding protein family.</text>
</comment>
<evidence type="ECO:0000313" key="10">
    <source>
        <dbReference type="Proteomes" id="UP000886796"/>
    </source>
</evidence>
<dbReference type="GO" id="GO:0071555">
    <property type="term" value="P:cell wall organization"/>
    <property type="evidence" value="ECO:0007669"/>
    <property type="project" value="UniProtKB-KW"/>
</dbReference>
<dbReference type="Gene3D" id="3.30.300.20">
    <property type="match status" value="1"/>
</dbReference>
<dbReference type="SUPFAM" id="SSF82708">
    <property type="entry name" value="R3H domain"/>
    <property type="match status" value="1"/>
</dbReference>
<dbReference type="GO" id="GO:0003723">
    <property type="term" value="F:RNA binding"/>
    <property type="evidence" value="ECO:0007669"/>
    <property type="project" value="UniProtKB-UniRule"/>
</dbReference>
<keyword evidence="4 6" id="KW-0143">Chaperone</keyword>
<evidence type="ECO:0000256" key="7">
    <source>
        <dbReference type="SAM" id="MobiDB-lite"/>
    </source>
</evidence>
<name>A0A9D0Z2F6_9FIRM</name>
<dbReference type="AlphaFoldDB" id="A0A9D0Z2F6"/>
<comment type="caution">
    <text evidence="6">Lacks conserved residue(s) required for the propagation of feature annotation.</text>
</comment>
<dbReference type="PROSITE" id="PS51061">
    <property type="entry name" value="R3H"/>
    <property type="match status" value="1"/>
</dbReference>
<proteinExistence type="inferred from homology"/>
<feature type="compositionally biased region" description="Basic and acidic residues" evidence="7">
    <location>
        <begin position="95"/>
        <end position="126"/>
    </location>
</feature>
<dbReference type="NCBIfam" id="NF041568">
    <property type="entry name" value="Jag_EloR"/>
    <property type="match status" value="1"/>
</dbReference>
<dbReference type="SMART" id="SM01245">
    <property type="entry name" value="Jag_N"/>
    <property type="match status" value="1"/>
</dbReference>
<gene>
    <name evidence="6" type="primary">khpB</name>
    <name evidence="6" type="synonym">eloR</name>
    <name evidence="9" type="ORF">IAB74_04160</name>
</gene>
<dbReference type="GO" id="GO:0008360">
    <property type="term" value="P:regulation of cell shape"/>
    <property type="evidence" value="ECO:0007669"/>
    <property type="project" value="UniProtKB-KW"/>
</dbReference>
<dbReference type="Gene3D" id="3.30.30.80">
    <property type="entry name" value="probable RNA-binding protein from clostridium symbiosum atcc 14940"/>
    <property type="match status" value="1"/>
</dbReference>
<keyword evidence="5 6" id="KW-0961">Cell wall biogenesis/degradation</keyword>
<keyword evidence="1 6" id="KW-0963">Cytoplasm</keyword>
<dbReference type="GO" id="GO:0009252">
    <property type="term" value="P:peptidoglycan biosynthetic process"/>
    <property type="evidence" value="ECO:0007669"/>
    <property type="project" value="UniProtKB-UniRule"/>
</dbReference>
<evidence type="ECO:0000256" key="5">
    <source>
        <dbReference type="ARBA" id="ARBA00023316"/>
    </source>
</evidence>
<feature type="compositionally biased region" description="Low complexity" evidence="7">
    <location>
        <begin position="65"/>
        <end position="94"/>
    </location>
</feature>
<comment type="subcellular location">
    <subcellularLocation>
        <location evidence="6">Cytoplasm</location>
    </subcellularLocation>
</comment>
<dbReference type="InterPro" id="IPR036867">
    <property type="entry name" value="R3H_dom_sf"/>
</dbReference>
<dbReference type="InterPro" id="IPR015946">
    <property type="entry name" value="KH_dom-like_a/b"/>
</dbReference>
<comment type="subunit">
    <text evidence="6">Forms a complex with KhpA.</text>
</comment>
<dbReference type="InterPro" id="IPR034079">
    <property type="entry name" value="R3H_KhpB"/>
</dbReference>
<reference evidence="9" key="1">
    <citation type="submission" date="2020-10" db="EMBL/GenBank/DDBJ databases">
        <authorList>
            <person name="Gilroy R."/>
        </authorList>
    </citation>
    <scope>NUCLEOTIDE SEQUENCE</scope>
    <source>
        <strain evidence="9">13361</strain>
    </source>
</reference>
<dbReference type="InterPro" id="IPR032782">
    <property type="entry name" value="KhpB_N"/>
</dbReference>
<dbReference type="CDD" id="cd02414">
    <property type="entry name" value="KH-II_Jag"/>
    <property type="match status" value="1"/>
</dbReference>
<comment type="domain">
    <text evidence="6">Has an N-terminal Jag-N domain and 2 RNA-binding domains (KH and R3H).</text>
</comment>
<dbReference type="EMBL" id="DVFK01000061">
    <property type="protein sequence ID" value="HIQ67689.1"/>
    <property type="molecule type" value="Genomic_DNA"/>
</dbReference>
<dbReference type="GO" id="GO:0005737">
    <property type="term" value="C:cytoplasm"/>
    <property type="evidence" value="ECO:0007669"/>
    <property type="project" value="UniProtKB-SubCell"/>
</dbReference>
<dbReference type="HAMAP" id="MF_00867">
    <property type="entry name" value="KhpB"/>
    <property type="match status" value="1"/>
</dbReference>
<evidence type="ECO:0000313" key="9">
    <source>
        <dbReference type="EMBL" id="HIQ67689.1"/>
    </source>
</evidence>
<evidence type="ECO:0000256" key="6">
    <source>
        <dbReference type="HAMAP-Rule" id="MF_00867"/>
    </source>
</evidence>
<comment type="function">
    <text evidence="6">A probable RNA chaperone. Forms a complex with KhpA which binds to cellular RNA and controls its expression. Plays a role in peptidoglycan (PG) homeostasis and cell length regulation.</text>
</comment>
<dbReference type="SMART" id="SM00393">
    <property type="entry name" value="R3H"/>
    <property type="match status" value="1"/>
</dbReference>
<sequence length="291" mass="32235">MEKTLVATGKTIELAIESALTQLGLDRDSVSVQVLAQAKSGFLGFGAQPAKVQVTYEAPDPAPQAPKSALSSASRSKPKAAAPVQKPQVPQQEVPKQEVKKPEAPKPAKPEAPKPPKAPKEPKVETPKTPQPPREFVPAAPGSVEEKIEVFLKGLLEHMGSQAVPHAWKDGEDSYRVELTGEDLGYLIGRRGDTLDALQHLCNYSVNRSVDGHIRISVDAEDYRQKREESLRRYARKKAQQVLKARRRTTLEPMNAYERHLVHATLQDMDRITTHSVGTEPNRRVVIEYVR</sequence>
<evidence type="ECO:0000259" key="8">
    <source>
        <dbReference type="PROSITE" id="PS51061"/>
    </source>
</evidence>
<evidence type="ECO:0000256" key="4">
    <source>
        <dbReference type="ARBA" id="ARBA00023186"/>
    </source>
</evidence>
<dbReference type="InterPro" id="IPR039247">
    <property type="entry name" value="KhpB"/>
</dbReference>
<dbReference type="PANTHER" id="PTHR35800">
    <property type="entry name" value="PROTEIN JAG"/>
    <property type="match status" value="1"/>
</dbReference>
<comment type="caution">
    <text evidence="9">The sequence shown here is derived from an EMBL/GenBank/DDBJ whole genome shotgun (WGS) entry which is preliminary data.</text>
</comment>
<evidence type="ECO:0000256" key="2">
    <source>
        <dbReference type="ARBA" id="ARBA00022884"/>
    </source>
</evidence>
<dbReference type="Proteomes" id="UP000886796">
    <property type="component" value="Unassembled WGS sequence"/>
</dbReference>
<keyword evidence="3 6" id="KW-0133">Cell shape</keyword>
<dbReference type="Gene3D" id="3.30.1370.50">
    <property type="entry name" value="R3H-like domain"/>
    <property type="match status" value="1"/>
</dbReference>
<organism evidence="9 10">
    <name type="scientific">Candidatus Faecousia excrementigallinarum</name>
    <dbReference type="NCBI Taxonomy" id="2840806"/>
    <lineage>
        <taxon>Bacteria</taxon>
        <taxon>Bacillati</taxon>
        <taxon>Bacillota</taxon>
        <taxon>Clostridia</taxon>
        <taxon>Eubacteriales</taxon>
        <taxon>Oscillospiraceae</taxon>
        <taxon>Faecousia</taxon>
    </lineage>
</organism>
<accession>A0A9D0Z2F6</accession>
<evidence type="ECO:0000256" key="3">
    <source>
        <dbReference type="ARBA" id="ARBA00022960"/>
    </source>
</evidence>
<keyword evidence="2 6" id="KW-0694">RNA-binding</keyword>
<dbReference type="PANTHER" id="PTHR35800:SF1">
    <property type="entry name" value="RNA-BINDING PROTEIN KHPB"/>
    <property type="match status" value="1"/>
</dbReference>
<dbReference type="Pfam" id="PF01424">
    <property type="entry name" value="R3H"/>
    <property type="match status" value="1"/>
</dbReference>
<protein>
    <recommendedName>
        <fullName evidence="6">RNA-binding protein KhpB</fullName>
    </recommendedName>
    <alternativeName>
        <fullName evidence="6">RNA-binding protein EloR</fullName>
    </alternativeName>
</protein>
<dbReference type="InterPro" id="IPR038008">
    <property type="entry name" value="Jag_KH"/>
</dbReference>
<dbReference type="CDD" id="cd02644">
    <property type="entry name" value="R3H_jag"/>
    <property type="match status" value="1"/>
</dbReference>
<dbReference type="Pfam" id="PF13083">
    <property type="entry name" value="KH_KhpA-B"/>
    <property type="match status" value="1"/>
</dbReference>
<dbReference type="Pfam" id="PF14804">
    <property type="entry name" value="Jag_N"/>
    <property type="match status" value="1"/>
</dbReference>
<feature type="domain" description="R3H" evidence="8">
    <location>
        <begin position="225"/>
        <end position="291"/>
    </location>
</feature>
<evidence type="ECO:0000256" key="1">
    <source>
        <dbReference type="ARBA" id="ARBA00022490"/>
    </source>
</evidence>
<feature type="region of interest" description="Disordered" evidence="7">
    <location>
        <begin position="58"/>
        <end position="140"/>
    </location>
</feature>
<dbReference type="InterPro" id="IPR038247">
    <property type="entry name" value="Jag_N_dom_sf"/>
</dbReference>
<reference evidence="9" key="2">
    <citation type="journal article" date="2021" name="PeerJ">
        <title>Extensive microbial diversity within the chicken gut microbiome revealed by metagenomics and culture.</title>
        <authorList>
            <person name="Gilroy R."/>
            <person name="Ravi A."/>
            <person name="Getino M."/>
            <person name="Pursley I."/>
            <person name="Horton D.L."/>
            <person name="Alikhan N.F."/>
            <person name="Baker D."/>
            <person name="Gharbi K."/>
            <person name="Hall N."/>
            <person name="Watson M."/>
            <person name="Adriaenssens E.M."/>
            <person name="Foster-Nyarko E."/>
            <person name="Jarju S."/>
            <person name="Secka A."/>
            <person name="Antonio M."/>
            <person name="Oren A."/>
            <person name="Chaudhuri R.R."/>
            <person name="La Ragione R."/>
            <person name="Hildebrand F."/>
            <person name="Pallen M.J."/>
        </authorList>
    </citation>
    <scope>NUCLEOTIDE SEQUENCE</scope>
    <source>
        <strain evidence="9">13361</strain>
    </source>
</reference>
<dbReference type="InterPro" id="IPR001374">
    <property type="entry name" value="R3H_dom"/>
</dbReference>